<proteinExistence type="predicted"/>
<evidence type="ECO:0000259" key="5">
    <source>
        <dbReference type="PROSITE" id="PS50268"/>
    </source>
</evidence>
<keyword evidence="2" id="KW-0677">Repeat</keyword>
<evidence type="ECO:0000313" key="6">
    <source>
        <dbReference type="EMBL" id="PWG81509.1"/>
    </source>
</evidence>
<dbReference type="SUPFAM" id="SSF101898">
    <property type="entry name" value="NHL repeat"/>
    <property type="match status" value="2"/>
</dbReference>
<dbReference type="InterPro" id="IPR003961">
    <property type="entry name" value="FN3_dom"/>
</dbReference>
<dbReference type="InterPro" id="IPR013783">
    <property type="entry name" value="Ig-like_fold"/>
</dbReference>
<dbReference type="PANTHER" id="PTHR46388:SF2">
    <property type="entry name" value="NHL REPEAT-CONTAINING PROTEIN 2"/>
    <property type="match status" value="1"/>
</dbReference>
<dbReference type="SUPFAM" id="SSF49265">
    <property type="entry name" value="Fibronectin type III"/>
    <property type="match status" value="2"/>
</dbReference>
<dbReference type="SMART" id="SM00112">
    <property type="entry name" value="CA"/>
    <property type="match status" value="2"/>
</dbReference>
<dbReference type="Gene3D" id="2.60.40.60">
    <property type="entry name" value="Cadherins"/>
    <property type="match status" value="2"/>
</dbReference>
<dbReference type="CDD" id="cd14953">
    <property type="entry name" value="NHL_like_1"/>
    <property type="match status" value="1"/>
</dbReference>
<feature type="repeat" description="NHL" evidence="3">
    <location>
        <begin position="221"/>
        <end position="264"/>
    </location>
</feature>
<name>A0A2U2PK29_9SPHI</name>
<feature type="transmembrane region" description="Helical" evidence="4">
    <location>
        <begin position="1656"/>
        <end position="1675"/>
    </location>
</feature>
<keyword evidence="4" id="KW-1133">Transmembrane helix</keyword>
<feature type="repeat" description="NHL" evidence="3">
    <location>
        <begin position="842"/>
        <end position="875"/>
    </location>
</feature>
<keyword evidence="1" id="KW-0732">Signal</keyword>
<dbReference type="SUPFAM" id="SSF69318">
    <property type="entry name" value="Integrin alpha N-terminal domain"/>
    <property type="match status" value="1"/>
</dbReference>
<reference evidence="6 7" key="1">
    <citation type="submission" date="2018-04" db="EMBL/GenBank/DDBJ databases">
        <title>Pedobacter chongqingensis sp. nov., isolated from a rottenly hemp rope.</title>
        <authorList>
            <person name="Cai Y."/>
        </authorList>
    </citation>
    <scope>NUCLEOTIDE SEQUENCE [LARGE SCALE GENOMIC DNA]</scope>
    <source>
        <strain evidence="6 7">FJ4-8</strain>
    </source>
</reference>
<dbReference type="InterPro" id="IPR036116">
    <property type="entry name" value="FN3_sf"/>
</dbReference>
<dbReference type="EMBL" id="QEAS01000004">
    <property type="protein sequence ID" value="PWG81509.1"/>
    <property type="molecule type" value="Genomic_DNA"/>
</dbReference>
<comment type="caution">
    <text evidence="6">The sequence shown here is derived from an EMBL/GenBank/DDBJ whole genome shotgun (WGS) entry which is preliminary data.</text>
</comment>
<dbReference type="OrthoDB" id="641420at2"/>
<feature type="domain" description="Cadherin" evidence="5">
    <location>
        <begin position="1419"/>
        <end position="1512"/>
    </location>
</feature>
<feature type="transmembrane region" description="Helical" evidence="4">
    <location>
        <begin position="19"/>
        <end position="38"/>
    </location>
</feature>
<evidence type="ECO:0000313" key="7">
    <source>
        <dbReference type="Proteomes" id="UP000245647"/>
    </source>
</evidence>
<dbReference type="InterPro" id="IPR011042">
    <property type="entry name" value="6-blade_b-propeller_TolB-like"/>
</dbReference>
<dbReference type="RefSeq" id="WP_109414993.1">
    <property type="nucleotide sequence ID" value="NZ_QEAS01000004.1"/>
</dbReference>
<dbReference type="Gene3D" id="2.120.10.30">
    <property type="entry name" value="TolB, C-terminal domain"/>
    <property type="match status" value="5"/>
</dbReference>
<dbReference type="Pfam" id="PF13585">
    <property type="entry name" value="CHU_C"/>
    <property type="match status" value="1"/>
</dbReference>
<feature type="transmembrane region" description="Helical" evidence="4">
    <location>
        <begin position="1687"/>
        <end position="1710"/>
    </location>
</feature>
<dbReference type="PANTHER" id="PTHR46388">
    <property type="entry name" value="NHL REPEAT-CONTAINING PROTEIN 2"/>
    <property type="match status" value="1"/>
</dbReference>
<dbReference type="InterPro" id="IPR013517">
    <property type="entry name" value="FG-GAP"/>
</dbReference>
<dbReference type="SUPFAM" id="SSF49313">
    <property type="entry name" value="Cadherin-like"/>
    <property type="match status" value="2"/>
</dbReference>
<evidence type="ECO:0000256" key="4">
    <source>
        <dbReference type="SAM" id="Phobius"/>
    </source>
</evidence>
<organism evidence="6 7">
    <name type="scientific">Pararcticibacter amylolyticus</name>
    <dbReference type="NCBI Taxonomy" id="2173175"/>
    <lineage>
        <taxon>Bacteria</taxon>
        <taxon>Pseudomonadati</taxon>
        <taxon>Bacteroidota</taxon>
        <taxon>Sphingobacteriia</taxon>
        <taxon>Sphingobacteriales</taxon>
        <taxon>Sphingobacteriaceae</taxon>
        <taxon>Pararcticibacter</taxon>
    </lineage>
</organism>
<gene>
    <name evidence="6" type="ORF">DDR33_06670</name>
</gene>
<dbReference type="InterPro" id="IPR056822">
    <property type="entry name" value="TEN_NHL"/>
</dbReference>
<keyword evidence="4" id="KW-0812">Transmembrane</keyword>
<dbReference type="Pfam" id="PF13517">
    <property type="entry name" value="FG-GAP_3"/>
    <property type="match status" value="1"/>
</dbReference>
<keyword evidence="4" id="KW-0472">Membrane</keyword>
<dbReference type="GO" id="GO:0005509">
    <property type="term" value="F:calcium ion binding"/>
    <property type="evidence" value="ECO:0007669"/>
    <property type="project" value="InterPro"/>
</dbReference>
<keyword evidence="7" id="KW-1185">Reference proteome</keyword>
<protein>
    <recommendedName>
        <fullName evidence="5">Cadherin domain-containing protein</fullName>
    </recommendedName>
</protein>
<dbReference type="Gene3D" id="2.130.10.130">
    <property type="entry name" value="Integrin alpha, N-terminal"/>
    <property type="match status" value="1"/>
</dbReference>
<dbReference type="InterPro" id="IPR001258">
    <property type="entry name" value="NHL_repeat"/>
</dbReference>
<dbReference type="CDD" id="cd11304">
    <property type="entry name" value="Cadherin_repeat"/>
    <property type="match status" value="2"/>
</dbReference>
<dbReference type="SMART" id="SM00060">
    <property type="entry name" value="FN3"/>
    <property type="match status" value="3"/>
</dbReference>
<evidence type="ECO:0000256" key="3">
    <source>
        <dbReference type="PROSITE-ProRule" id="PRU00504"/>
    </source>
</evidence>
<evidence type="ECO:0000256" key="2">
    <source>
        <dbReference type="ARBA" id="ARBA00022737"/>
    </source>
</evidence>
<dbReference type="InterPro" id="IPR002126">
    <property type="entry name" value="Cadherin-like_dom"/>
</dbReference>
<dbReference type="Proteomes" id="UP000245647">
    <property type="component" value="Unassembled WGS sequence"/>
</dbReference>
<dbReference type="GO" id="GO:0016020">
    <property type="term" value="C:membrane"/>
    <property type="evidence" value="ECO:0007669"/>
    <property type="project" value="InterPro"/>
</dbReference>
<sequence length="2457" mass="263897">MDIFTSAERAFLKLLPGRYWVAVLLIAGIFFILLHQPVSAQSFTAIAGNGTAGNSGDGGPAIAAQLYGPTDAVTDKDGNIYVAEINNNRIRKIDVNGNISTFAGNGLNGFQGEGGPAANARLYRPYSLAISGGNLYVADQNNNAIRKINLSTTIITTVVGKSTAGFSGDGGLATAALLNKPTGIAVDAAGNMFIADNVNNRIRKVDVNGIITTIAGDGGAGFSGDGGPATGSRLKNPNGVAVDGSGNVYIADRGNHRIRKISTDGKISTVAGNGMQGSGTDGEPALNTRFDYPFDVAVDFFGNVMIADWGSSRIRKLDVQTNTVKTVVDLTSVPVMPTGIGMDELGNIFIPDQPGNKLYKAEQALPSTLAAPVLLSAVPGNGRIDLTWKAVYGATEYNIYRGTVSGSLALLPGMPVKNTAFQDKTSSNGTRYYYAVTAVNKNCESLKSTELGAIPVLPQPSNLTASIMSYQVSLGWNNVEGAVAYKVYRGSSSGSLTALPGMVYSTNFTDNAVAGGDAFYYAVKAVDNHSESVFSSSVFISVPEPPSALITTVAGTGLMMTAPAPVNGTLATSANLRGPTGIRTDSKGNIYVAHGEVFVDRVNVADGTIYHVAGNGSNTYTNYQNNGLATQAGIRPVGIAIDKSDNLYIAHTGEGRILKVNTVSGKIIAVAGTGNIAYSEDGNTALYTDFGMVDQIEVDGKGNLYLSEYYGRVRRIDAVTQTVSTVARNADYSSGFLKIALDRDGNLYYADNSAFRIFKRDAVSGNITQVAGNGTRMKSGDNSLAINAGLGEIRCLTLDKDNNIYLSGTDQQIRKISAGGVITTIAGTGIAGYSGDNGLAIDAQLNFPQAIAVNNDGDVFIADNQNGRIRKLGSPYIKNVRMVSSNAESGKARPGDLVTLTFEAIKPLSQLPSVTISGQQVPVSLSGGVYKASCTLGLSTTEGMVPFSISNLKDTSGGDGGTVGTSTAAVIFDKTPPKLEQVRMVSKGSSNPARVGKDNEVVLSFFALETLPAAPAITIGGHEVAVVQKGGAYEATYKLQESDPEGIIPFTISNYRDLVGNEGAEVTSASASVFYDKTPAGTKFLSFRMVNRNTTERYPKGKEGDQVILAFEAEETLANIPEMSVNGHKLIPVYRDNYYETSYILTASDPEGPVTFSIKNIRDIAGNVSKDLSQVDFNGSALIYDKTAPELKNVKVQFSNSRLEQLKAEDKVTISFDVSESISTVPKLILSGHDLAVSRVGERYTAAYSLNQQDLPVTFLELSVNNIIDSAGNAGLPLNLKNPFDFALNLSPATDEKLKEGQAVGAFAANTGWEGNYMVVSPASGEDASVYAVVPVTGQTLTESYFELATGAGDTDNSAFDISGKELVPNELFNYPSKASFSIRVRAINSNNLPREKTFTFAVRDIFELPEDIRLSNSSLAENSARGSVIGAFSAIDQDPDHNYSYVLQPGDGSDDNMYFRINGNELISEESFDYETKSAYHIRVRATNQKGLVFEKRFDIEVIDVPEAPTGIVLNKTSIRENVRIGSLVGYLYTEDVQQVQKFTYDLVSGEGDVDNHCFAINDDELITQSEIDYELKSLYHIRIRTTNSYGFSYEKVFQINAEDVDSQLPLNLRADGSNWKVDWEIPASSKGDRYLVQYEIRDESGKVVVPEKKAGFLSTVGAGAGFYVIMNAGKATLVEVGAGTAASAFGVVLLPVGLVAGSIVWMIYNESLVREFVPGDVWDDGSFNQHFSTIVNDYLIGRANTPVNQPENPEKDKDPIKTRIATARSVSAWADIDNDGDLDLTVMTPDKTKDFKKGQAKFPRRLDMYLNINSLDMGNMGMVPYPVQYPALPEIADGSITWLHANNDEYLDLFITGSDTSGVLYSKLYYQYRVTKENVGFIYSKVAELTGGTEQIDSTKLNIPEFSAPMFFDPASIQNAPADALARFAGIPPLTEIPGLFRSSSAAGDMNNDGLQDLVVTGMKADRSAYFGIFLQQKGGGFKLLSTKIPGVIDGSVSLVDYDRSGRLSILLTGANNIAKVCRQKVDGTFEIIDLPVSTSGRSKWWDYNNDGYMDIIIGGNPSKILLNEAKNDGQERVFTDVTAKVAPAGLPKIDESAVETADLNNDGKPDFVVSGTPAEGIGHVVKVYYQDGSGDKITFTEDNSTGIRPVSNGSINFIYDNNFTPQLFVTGSAVPYTEVAARALAKNIIVTEEPLSRYPFAGMDVYDVKKEANKISPNTHPVSPVWLTATVNNNDNSVTLSWQESYDKETPSKGLSYNVYVSTEPGEEMFTSADHNSDSYLASVFTGNSGDVLNPLSSFLYGGTRNLVQVGNTVKNSITIKGLARDKAYYWGVQTIDNGYLASEFSAERRFYMGPPVELFPNDRSLSVHPVLTPNGDGINDELQIRGLEYHAVSQVKIMNTSGNMVWSSFGYNSSTGAFKGLDSANKKLLPGTYYYQVKYDDGKWLTGYLVLLD</sequence>
<dbReference type="InterPro" id="IPR015919">
    <property type="entry name" value="Cadherin-like_sf"/>
</dbReference>
<accession>A0A2U2PK29</accession>
<feature type="domain" description="Cadherin" evidence="5">
    <location>
        <begin position="1519"/>
        <end position="1613"/>
    </location>
</feature>
<evidence type="ECO:0000256" key="1">
    <source>
        <dbReference type="ARBA" id="ARBA00022729"/>
    </source>
</evidence>
<dbReference type="Pfam" id="PF01436">
    <property type="entry name" value="NHL"/>
    <property type="match status" value="1"/>
</dbReference>
<dbReference type="GO" id="GO:0007156">
    <property type="term" value="P:homophilic cell adhesion via plasma membrane adhesion molecules"/>
    <property type="evidence" value="ECO:0007669"/>
    <property type="project" value="InterPro"/>
</dbReference>
<dbReference type="InterPro" id="IPR028994">
    <property type="entry name" value="Integrin_alpha_N"/>
</dbReference>
<dbReference type="PROSITE" id="PS50268">
    <property type="entry name" value="CADHERIN_2"/>
    <property type="match status" value="2"/>
</dbReference>
<dbReference type="PROSITE" id="PS51125">
    <property type="entry name" value="NHL"/>
    <property type="match status" value="2"/>
</dbReference>
<dbReference type="Pfam" id="PF25021">
    <property type="entry name" value="TEN_NHL"/>
    <property type="match status" value="2"/>
</dbReference>
<dbReference type="Gene3D" id="2.60.40.10">
    <property type="entry name" value="Immunoglobulins"/>
    <property type="match status" value="3"/>
</dbReference>